<keyword evidence="1" id="KW-0472">Membrane</keyword>
<dbReference type="NCBIfam" id="TIGR02532">
    <property type="entry name" value="IV_pilin_GFxxxE"/>
    <property type="match status" value="1"/>
</dbReference>
<protein>
    <recommendedName>
        <fullName evidence="4">Prepilin-type N-terminal cleavage/methylation domain-containing protein</fullName>
    </recommendedName>
</protein>
<evidence type="ECO:0000313" key="2">
    <source>
        <dbReference type="EMBL" id="PIR38848.1"/>
    </source>
</evidence>
<proteinExistence type="predicted"/>
<dbReference type="Proteomes" id="UP000231333">
    <property type="component" value="Unassembled WGS sequence"/>
</dbReference>
<organism evidence="2 3">
    <name type="scientific">Candidatus Zambryskibacteria bacterium CG10_big_fil_rev_8_21_14_0_10_42_12</name>
    <dbReference type="NCBI Taxonomy" id="1975115"/>
    <lineage>
        <taxon>Bacteria</taxon>
        <taxon>Candidatus Zambryskiibacteriota</taxon>
    </lineage>
</organism>
<feature type="transmembrane region" description="Helical" evidence="1">
    <location>
        <begin position="28"/>
        <end position="50"/>
    </location>
</feature>
<dbReference type="InterPro" id="IPR045584">
    <property type="entry name" value="Pilin-like"/>
</dbReference>
<evidence type="ECO:0000256" key="1">
    <source>
        <dbReference type="SAM" id="Phobius"/>
    </source>
</evidence>
<keyword evidence="1" id="KW-1133">Transmembrane helix</keyword>
<evidence type="ECO:0000313" key="3">
    <source>
        <dbReference type="Proteomes" id="UP000231333"/>
    </source>
</evidence>
<keyword evidence="1" id="KW-0812">Transmembrane</keyword>
<dbReference type="Pfam" id="PF07963">
    <property type="entry name" value="N_methyl"/>
    <property type="match status" value="1"/>
</dbReference>
<sequence>MPEINIHADIKNNDTPCKSGAGFTLIELLIAAGIFSIIALFATGSLTSVFNSNRKANSLQAVMTNLNFALEEMSREIRFGTDYRCASSGTNPSNCPSGGSAITFKFDADADLDDEQVTYQFVDSDSDGDFEIERKVGTGSFEPISSDDVRITYARFFVTGAEASNAYQPRITVVIHAVAGSGDTESEFTIQNTLVQRKEKY</sequence>
<dbReference type="InterPro" id="IPR012902">
    <property type="entry name" value="N_methyl_site"/>
</dbReference>
<dbReference type="SUPFAM" id="SSF54523">
    <property type="entry name" value="Pili subunits"/>
    <property type="match status" value="1"/>
</dbReference>
<dbReference type="AlphaFoldDB" id="A0A2H0QX56"/>
<reference evidence="2 3" key="1">
    <citation type="submission" date="2017-09" db="EMBL/GenBank/DDBJ databases">
        <title>Depth-based differentiation of microbial function through sediment-hosted aquifers and enrichment of novel symbionts in the deep terrestrial subsurface.</title>
        <authorList>
            <person name="Probst A.J."/>
            <person name="Ladd B."/>
            <person name="Jarett J.K."/>
            <person name="Geller-Mcgrath D.E."/>
            <person name="Sieber C.M."/>
            <person name="Emerson J.B."/>
            <person name="Anantharaman K."/>
            <person name="Thomas B.C."/>
            <person name="Malmstrom R."/>
            <person name="Stieglmeier M."/>
            <person name="Klingl A."/>
            <person name="Woyke T."/>
            <person name="Ryan C.M."/>
            <person name="Banfield J.F."/>
        </authorList>
    </citation>
    <scope>NUCLEOTIDE SEQUENCE [LARGE SCALE GENOMIC DNA]</scope>
    <source>
        <strain evidence="2">CG10_big_fil_rev_8_21_14_0_10_42_12</strain>
    </source>
</reference>
<dbReference type="PROSITE" id="PS00409">
    <property type="entry name" value="PROKAR_NTER_METHYL"/>
    <property type="match status" value="1"/>
</dbReference>
<name>A0A2H0QX56_9BACT</name>
<dbReference type="Gene3D" id="3.30.700.10">
    <property type="entry name" value="Glycoprotein, Type 4 Pilin"/>
    <property type="match status" value="1"/>
</dbReference>
<dbReference type="EMBL" id="PCXL01000006">
    <property type="protein sequence ID" value="PIR38848.1"/>
    <property type="molecule type" value="Genomic_DNA"/>
</dbReference>
<accession>A0A2H0QX56</accession>
<evidence type="ECO:0008006" key="4">
    <source>
        <dbReference type="Google" id="ProtNLM"/>
    </source>
</evidence>
<gene>
    <name evidence="2" type="ORF">COV34_00200</name>
</gene>
<comment type="caution">
    <text evidence="2">The sequence shown here is derived from an EMBL/GenBank/DDBJ whole genome shotgun (WGS) entry which is preliminary data.</text>
</comment>